<dbReference type="PROSITE" id="PS50878">
    <property type="entry name" value="RT_POL"/>
    <property type="match status" value="1"/>
</dbReference>
<dbReference type="InterPro" id="IPR000477">
    <property type="entry name" value="RT_dom"/>
</dbReference>
<dbReference type="AlphaFoldDB" id="A0A7R8YLY7"/>
<organism evidence="2 3">
    <name type="scientific">Hermetia illucens</name>
    <name type="common">Black soldier fly</name>
    <dbReference type="NCBI Taxonomy" id="343691"/>
    <lineage>
        <taxon>Eukaryota</taxon>
        <taxon>Metazoa</taxon>
        <taxon>Ecdysozoa</taxon>
        <taxon>Arthropoda</taxon>
        <taxon>Hexapoda</taxon>
        <taxon>Insecta</taxon>
        <taxon>Pterygota</taxon>
        <taxon>Neoptera</taxon>
        <taxon>Endopterygota</taxon>
        <taxon>Diptera</taxon>
        <taxon>Brachycera</taxon>
        <taxon>Stratiomyomorpha</taxon>
        <taxon>Stratiomyidae</taxon>
        <taxon>Hermetiinae</taxon>
        <taxon>Hermetia</taxon>
    </lineage>
</organism>
<dbReference type="PANTHER" id="PTHR21301">
    <property type="entry name" value="REVERSE TRANSCRIPTASE"/>
    <property type="match status" value="1"/>
</dbReference>
<protein>
    <recommendedName>
        <fullName evidence="1">Reverse transcriptase domain-containing protein</fullName>
    </recommendedName>
</protein>
<dbReference type="OrthoDB" id="8064685at2759"/>
<name>A0A7R8YLY7_HERIL</name>
<reference evidence="2 3" key="1">
    <citation type="submission" date="2020-11" db="EMBL/GenBank/DDBJ databases">
        <authorList>
            <person name="Wallbank WR R."/>
            <person name="Pardo Diaz C."/>
            <person name="Kozak K."/>
            <person name="Martin S."/>
            <person name="Jiggins C."/>
            <person name="Moest M."/>
            <person name="Warren A I."/>
            <person name="Generalovic N T."/>
            <person name="Byers J.R.P. K."/>
            <person name="Montejo-Kovacevich G."/>
            <person name="Yen C E."/>
        </authorList>
    </citation>
    <scope>NUCLEOTIDE SEQUENCE [LARGE SCALE GENOMIC DNA]</scope>
</reference>
<feature type="domain" description="Reverse transcriptase" evidence="1">
    <location>
        <begin position="1"/>
        <end position="140"/>
    </location>
</feature>
<dbReference type="PANTHER" id="PTHR21301:SF10">
    <property type="entry name" value="REVERSE TRANSCRIPTASE DOMAIN-CONTAINING PROTEIN"/>
    <property type="match status" value="1"/>
</dbReference>
<sequence length="140" mass="16535">MERVEKFDAHENLEKSDYLISFDVKALYPSIPTKEAIWKLENWLTEQCVELKKRKKAKIYSKLVDLCMNEDYFICRDQSYKTNSRNPLISEIFMKSIEEGIENRGILPKFWARYVDDILGIIPNEDIEKTLEAINTYTAT</sequence>
<gene>
    <name evidence="2" type="ORF">HERILL_LOCUS1313</name>
</gene>
<evidence type="ECO:0000313" key="2">
    <source>
        <dbReference type="EMBL" id="CAD7078018.1"/>
    </source>
</evidence>
<evidence type="ECO:0000259" key="1">
    <source>
        <dbReference type="PROSITE" id="PS50878"/>
    </source>
</evidence>
<accession>A0A7R8YLY7</accession>
<keyword evidence="3" id="KW-1185">Reference proteome</keyword>
<proteinExistence type="predicted"/>
<dbReference type="EMBL" id="LR899009">
    <property type="protein sequence ID" value="CAD7078018.1"/>
    <property type="molecule type" value="Genomic_DNA"/>
</dbReference>
<dbReference type="InParanoid" id="A0A7R8YLY7"/>
<dbReference type="Proteomes" id="UP000594454">
    <property type="component" value="Chromosome 1"/>
</dbReference>
<evidence type="ECO:0000313" key="3">
    <source>
        <dbReference type="Proteomes" id="UP000594454"/>
    </source>
</evidence>